<protein>
    <submittedName>
        <fullName evidence="2">Uncharacterized protein</fullName>
    </submittedName>
</protein>
<accession>A0A7I8JHV2</accession>
<dbReference type="OrthoDB" id="1304871at2759"/>
<reference evidence="2" key="1">
    <citation type="submission" date="2019-12" db="EMBL/GenBank/DDBJ databases">
        <authorList>
            <person name="Scholz U."/>
            <person name="Mascher M."/>
            <person name="Fiebig A."/>
        </authorList>
    </citation>
    <scope>NUCLEOTIDE SEQUENCE</scope>
</reference>
<dbReference type="PANTHER" id="PTHR33923:SF2">
    <property type="entry name" value="CALMODULIN-BINDING PROTEIN-RELATED"/>
    <property type="match status" value="1"/>
</dbReference>
<feature type="compositionally biased region" description="Polar residues" evidence="1">
    <location>
        <begin position="424"/>
        <end position="439"/>
    </location>
</feature>
<feature type="region of interest" description="Disordered" evidence="1">
    <location>
        <begin position="385"/>
        <end position="440"/>
    </location>
</feature>
<dbReference type="AlphaFoldDB" id="A0A7I8JHV2"/>
<dbReference type="EMBL" id="LR746275">
    <property type="protein sequence ID" value="CAA7405957.1"/>
    <property type="molecule type" value="Genomic_DNA"/>
</dbReference>
<feature type="compositionally biased region" description="Polar residues" evidence="1">
    <location>
        <begin position="87"/>
        <end position="103"/>
    </location>
</feature>
<gene>
    <name evidence="2" type="ORF">SI7747_12015407</name>
    <name evidence="3" type="ORF">SI8410_12016635</name>
</gene>
<feature type="region of interest" description="Disordered" evidence="1">
    <location>
        <begin position="87"/>
        <end position="106"/>
    </location>
</feature>
<dbReference type="EMBL" id="LR743599">
    <property type="protein sequence ID" value="CAA2629769.1"/>
    <property type="molecule type" value="Genomic_DNA"/>
</dbReference>
<dbReference type="Proteomes" id="UP000663760">
    <property type="component" value="Chromosome 12"/>
</dbReference>
<feature type="region of interest" description="Disordered" evidence="1">
    <location>
        <begin position="173"/>
        <end position="199"/>
    </location>
</feature>
<evidence type="ECO:0000313" key="2">
    <source>
        <dbReference type="EMBL" id="CAA2629769.1"/>
    </source>
</evidence>
<organism evidence="2">
    <name type="scientific">Spirodela intermedia</name>
    <name type="common">Intermediate duckweed</name>
    <dbReference type="NCBI Taxonomy" id="51605"/>
    <lineage>
        <taxon>Eukaryota</taxon>
        <taxon>Viridiplantae</taxon>
        <taxon>Streptophyta</taxon>
        <taxon>Embryophyta</taxon>
        <taxon>Tracheophyta</taxon>
        <taxon>Spermatophyta</taxon>
        <taxon>Magnoliopsida</taxon>
        <taxon>Liliopsida</taxon>
        <taxon>Araceae</taxon>
        <taxon>Lemnoideae</taxon>
        <taxon>Spirodela</taxon>
    </lineage>
</organism>
<dbReference type="PANTHER" id="PTHR33923">
    <property type="entry name" value="CALMODULIN-BINDING PROTEIN-RELATED"/>
    <property type="match status" value="1"/>
</dbReference>
<feature type="region of interest" description="Disordered" evidence="1">
    <location>
        <begin position="115"/>
        <end position="158"/>
    </location>
</feature>
<name>A0A7I8JHV2_SPIIN</name>
<evidence type="ECO:0000313" key="4">
    <source>
        <dbReference type="Proteomes" id="UP000663760"/>
    </source>
</evidence>
<evidence type="ECO:0000256" key="1">
    <source>
        <dbReference type="SAM" id="MobiDB-lite"/>
    </source>
</evidence>
<proteinExistence type="predicted"/>
<evidence type="ECO:0000313" key="3">
    <source>
        <dbReference type="EMBL" id="CAA7405957.1"/>
    </source>
</evidence>
<sequence length="464" mass="51241">MRWFRRSAPVETARAGVKYGKRVHSQKLLQDGGSNGGGDLRNVLKKMRSIKAMEGSIVLPLEDQLVQFDKPATEEKMVKKKKASATITPGSEPNYMKLTQSSSARREKVKVQVIDVSPAMAAAEKRRNPRPAKVSEPPKRPSGDDSNQKPAKVLTRKLSLRATRPLMREKSFSIGPARGTCSSTMKHSKFPNRPDPKSRLSEAEKTSILQVCPFNYCSLNGHHHPPLPTLRRLVSGRRQLLKNQSMKLRGLSSFKRRGSNKKKEVEMGEDGCEDDFFVEIYVNCGEGPAVSASDEVGEKDSRASEIWDDVRASIDDSGSEVTLNNDFDPISVFSSEEMDVLNDFLQFVECSEEAGTELTENPSFPKPNSAGTGWRCCILSGSDELNGSLPEDDGHERGNDEIVQPYDGSPFETELQGEEEGEDSATTISGSMKQKNSGATRRMIEVAKETEPSLTDSPLTGERR</sequence>
<keyword evidence="4" id="KW-1185">Reference proteome</keyword>
<feature type="compositionally biased region" description="Basic and acidic residues" evidence="1">
    <location>
        <begin position="136"/>
        <end position="147"/>
    </location>
</feature>
<dbReference type="GO" id="GO:0005516">
    <property type="term" value="F:calmodulin binding"/>
    <property type="evidence" value="ECO:0007669"/>
    <property type="project" value="InterPro"/>
</dbReference>
<dbReference type="InterPro" id="IPR044681">
    <property type="entry name" value="PICBP-like"/>
</dbReference>